<dbReference type="InterPro" id="IPR002219">
    <property type="entry name" value="PKC_DAG/PE"/>
</dbReference>
<protein>
    <recommendedName>
        <fullName evidence="5">Phorbol-ester/DAG-type domain-containing protein</fullName>
    </recommendedName>
</protein>
<keyword evidence="3" id="KW-0863">Zinc-finger</keyword>
<dbReference type="PANTHER" id="PTHR32410:SF216">
    <property type="entry name" value="PHORBOL-ESTER_DAG-TYPE DOMAIN-CONTAINING PROTEIN"/>
    <property type="match status" value="1"/>
</dbReference>
<dbReference type="GO" id="GO:0008270">
    <property type="term" value="F:zinc ion binding"/>
    <property type="evidence" value="ECO:0007669"/>
    <property type="project" value="UniProtKB-KW"/>
</dbReference>
<organism evidence="6">
    <name type="scientific">Davidia involucrata</name>
    <name type="common">Dove tree</name>
    <dbReference type="NCBI Taxonomy" id="16924"/>
    <lineage>
        <taxon>Eukaryota</taxon>
        <taxon>Viridiplantae</taxon>
        <taxon>Streptophyta</taxon>
        <taxon>Embryophyta</taxon>
        <taxon>Tracheophyta</taxon>
        <taxon>Spermatophyta</taxon>
        <taxon>Magnoliopsida</taxon>
        <taxon>eudicotyledons</taxon>
        <taxon>Gunneridae</taxon>
        <taxon>Pentapetalae</taxon>
        <taxon>asterids</taxon>
        <taxon>Cornales</taxon>
        <taxon>Nyssaceae</taxon>
        <taxon>Davidia</taxon>
    </lineage>
</organism>
<sequence>MELEHRSHKHPLILHEAQKGEAQLPDLCFVCGKRILGPAYICSQQCSFHLHKMCAELPEKIEHPKHPQHSLILHIEPYDIDCSWEYKECTVCQESWKEFTYHCSDCKFHLCISCSLEVKERRIVHGSHQHPLNLLNMPASFNCDACNIKSEDTSSYVCTACPFWIHERCASLPSTMTSSAHHHPLTLAYSLPLKYSKFEYRCQICSKRVVPTYWVYYCPRCRYFAHVNCAKSETGSVRSSDSENEIEAKDLDPNLIQLPPPPQKYIDLISHFPEKLNSGENESATEVNHLSDDQDQLKHFSHDHPLILSDVVQLQGSSKDEIQNDEIIILCDGCVLPISISAAPFYSCAQCPSFFLHKCCAQLPKMVSHPFHTKHQLSLSLHGNGDSDIADYFTCNLCKVICNGFRFNCVPCNFSLDVKCASLLGTIKHEAHKRHLIQFKSDDLPDFSSTGIFSFVGQVVKNFFSSYNLCNVCGENFSGLSLGCETCDFSLCNHHCAMLPPTVRHRYDEHPLYLSYPPFQDHPDEFYCEICEEEIDPNLWMYHCRDCDQSFHTKCIYKVEETLNFKFGETFKARNHPHPLTVVRENKRQSWCDRCSKYFDYKPAFECAPCNTIVCHQCILYGDARVSVEDIS</sequence>
<dbReference type="SUPFAM" id="SSF57889">
    <property type="entry name" value="Cysteine-rich domain"/>
    <property type="match status" value="5"/>
</dbReference>
<proteinExistence type="predicted"/>
<evidence type="ECO:0000256" key="2">
    <source>
        <dbReference type="ARBA" id="ARBA00022737"/>
    </source>
</evidence>
<dbReference type="PROSITE" id="PS50081">
    <property type="entry name" value="ZF_DAG_PE_2"/>
    <property type="match status" value="1"/>
</dbReference>
<gene>
    <name evidence="6" type="ORF">Din_023530</name>
</gene>
<dbReference type="InterPro" id="IPR004146">
    <property type="entry name" value="DC1"/>
</dbReference>
<dbReference type="InterPro" id="IPR053192">
    <property type="entry name" value="Vacuole_Formation_Reg"/>
</dbReference>
<keyword evidence="1" id="KW-0479">Metal-binding</keyword>
<reference evidence="6" key="1">
    <citation type="submission" date="2019-08" db="EMBL/GenBank/DDBJ databases">
        <title>Reference gene set and small RNA set construction with multiple tissues from Davidia involucrata Baill.</title>
        <authorList>
            <person name="Yang H."/>
            <person name="Zhou C."/>
            <person name="Li G."/>
            <person name="Wang J."/>
            <person name="Gao P."/>
            <person name="Wang M."/>
            <person name="Wang R."/>
            <person name="Zhao Y."/>
        </authorList>
    </citation>
    <scope>NUCLEOTIDE SEQUENCE</scope>
    <source>
        <tissue evidence="6">Mixed with DoveR01_LX</tissue>
    </source>
</reference>
<keyword evidence="4" id="KW-0862">Zinc</keyword>
<name>A0A5B7ABQ0_DAVIN</name>
<dbReference type="SMART" id="SM00249">
    <property type="entry name" value="PHD"/>
    <property type="match status" value="3"/>
</dbReference>
<evidence type="ECO:0000256" key="1">
    <source>
        <dbReference type="ARBA" id="ARBA00022723"/>
    </source>
</evidence>
<dbReference type="PANTHER" id="PTHR32410">
    <property type="entry name" value="CYSTEINE/HISTIDINE-RICH C1 DOMAIN FAMILY PROTEIN"/>
    <property type="match status" value="1"/>
</dbReference>
<dbReference type="InterPro" id="IPR001965">
    <property type="entry name" value="Znf_PHD"/>
</dbReference>
<feature type="domain" description="Phorbol-ester/DAG-type" evidence="5">
    <location>
        <begin position="504"/>
        <end position="563"/>
    </location>
</feature>
<evidence type="ECO:0000259" key="5">
    <source>
        <dbReference type="PROSITE" id="PS50081"/>
    </source>
</evidence>
<evidence type="ECO:0000256" key="3">
    <source>
        <dbReference type="ARBA" id="ARBA00022771"/>
    </source>
</evidence>
<dbReference type="InterPro" id="IPR046349">
    <property type="entry name" value="C1-like_sf"/>
</dbReference>
<dbReference type="AlphaFoldDB" id="A0A5B7ABQ0"/>
<accession>A0A5B7ABQ0</accession>
<keyword evidence="2" id="KW-0677">Repeat</keyword>
<dbReference type="Pfam" id="PF03107">
    <property type="entry name" value="C1_2"/>
    <property type="match status" value="7"/>
</dbReference>
<dbReference type="EMBL" id="GHES01023530">
    <property type="protein sequence ID" value="MPA54089.1"/>
    <property type="molecule type" value="Transcribed_RNA"/>
</dbReference>
<dbReference type="InterPro" id="IPR013083">
    <property type="entry name" value="Znf_RING/FYVE/PHD"/>
</dbReference>
<dbReference type="Gene3D" id="3.30.40.10">
    <property type="entry name" value="Zinc/RING finger domain, C3HC4 (zinc finger)"/>
    <property type="match status" value="1"/>
</dbReference>
<evidence type="ECO:0000256" key="4">
    <source>
        <dbReference type="ARBA" id="ARBA00022833"/>
    </source>
</evidence>
<evidence type="ECO:0000313" key="6">
    <source>
        <dbReference type="EMBL" id="MPA54089.1"/>
    </source>
</evidence>